<proteinExistence type="predicted"/>
<organism evidence="1 2">
    <name type="scientific">Penaeus vannamei</name>
    <name type="common">Whiteleg shrimp</name>
    <name type="synonym">Litopenaeus vannamei</name>
    <dbReference type="NCBI Taxonomy" id="6689"/>
    <lineage>
        <taxon>Eukaryota</taxon>
        <taxon>Metazoa</taxon>
        <taxon>Ecdysozoa</taxon>
        <taxon>Arthropoda</taxon>
        <taxon>Crustacea</taxon>
        <taxon>Multicrustacea</taxon>
        <taxon>Malacostraca</taxon>
        <taxon>Eumalacostraca</taxon>
        <taxon>Eucarida</taxon>
        <taxon>Decapoda</taxon>
        <taxon>Dendrobranchiata</taxon>
        <taxon>Penaeoidea</taxon>
        <taxon>Penaeidae</taxon>
        <taxon>Penaeus</taxon>
    </lineage>
</organism>
<evidence type="ECO:0000313" key="2">
    <source>
        <dbReference type="Proteomes" id="UP000283509"/>
    </source>
</evidence>
<evidence type="ECO:0000313" key="1">
    <source>
        <dbReference type="EMBL" id="ROT84971.1"/>
    </source>
</evidence>
<reference evidence="1 2" key="1">
    <citation type="submission" date="2018-04" db="EMBL/GenBank/DDBJ databases">
        <authorList>
            <person name="Zhang X."/>
            <person name="Yuan J."/>
            <person name="Li F."/>
            <person name="Xiang J."/>
        </authorList>
    </citation>
    <scope>NUCLEOTIDE SEQUENCE [LARGE SCALE GENOMIC DNA]</scope>
    <source>
        <tissue evidence="1">Muscle</tissue>
    </source>
</reference>
<dbReference type="Proteomes" id="UP000283509">
    <property type="component" value="Unassembled WGS sequence"/>
</dbReference>
<comment type="caution">
    <text evidence="1">The sequence shown here is derived from an EMBL/GenBank/DDBJ whole genome shotgun (WGS) entry which is preliminary data.</text>
</comment>
<dbReference type="AlphaFoldDB" id="A0A423U8I6"/>
<accession>A0A423U8I6</accession>
<sequence length="114" mass="12759">MARLYGTAMILKKQDSKHLDVILGDGEAHFAVTRSTNADGQAYLGFYVEGQKILSPQAHASSSQKHRTCYTSLSPFPTTSIPFTHSPSNPYCYLYESKAINRYLFHLPSAFIRV</sequence>
<gene>
    <name evidence="1" type="ORF">C7M84_021711</name>
</gene>
<dbReference type="EMBL" id="QCYY01000460">
    <property type="protein sequence ID" value="ROT84971.1"/>
    <property type="molecule type" value="Genomic_DNA"/>
</dbReference>
<protein>
    <submittedName>
        <fullName evidence="1">Uncharacterized protein</fullName>
    </submittedName>
</protein>
<name>A0A423U8I6_PENVA</name>
<keyword evidence="2" id="KW-1185">Reference proteome</keyword>
<reference evidence="1 2" key="2">
    <citation type="submission" date="2019-01" db="EMBL/GenBank/DDBJ databases">
        <title>The decoding of complex shrimp genome reveals the adaptation for benthos swimmer, frequently molting mechanism and breeding impact on genome.</title>
        <authorList>
            <person name="Sun Y."/>
            <person name="Gao Y."/>
            <person name="Yu Y."/>
        </authorList>
    </citation>
    <scope>NUCLEOTIDE SEQUENCE [LARGE SCALE GENOMIC DNA]</scope>
    <source>
        <tissue evidence="1">Muscle</tissue>
    </source>
</reference>